<sequence length="38" mass="4262">MGHRGRREMREQLVSGCSLGAALSRNTEVISRRNSCRS</sequence>
<organism evidence="1 2">
    <name type="scientific">Rattus norvegicus</name>
    <name type="common">Rat</name>
    <dbReference type="NCBI Taxonomy" id="10116"/>
    <lineage>
        <taxon>Eukaryota</taxon>
        <taxon>Metazoa</taxon>
        <taxon>Chordata</taxon>
        <taxon>Craniata</taxon>
        <taxon>Vertebrata</taxon>
        <taxon>Euteleostomi</taxon>
        <taxon>Mammalia</taxon>
        <taxon>Eutheria</taxon>
        <taxon>Euarchontoglires</taxon>
        <taxon>Glires</taxon>
        <taxon>Rodentia</taxon>
        <taxon>Myomorpha</taxon>
        <taxon>Muroidea</taxon>
        <taxon>Muridae</taxon>
        <taxon>Murinae</taxon>
        <taxon>Rattus</taxon>
    </lineage>
</organism>
<reference evidence="1 2" key="1">
    <citation type="submission" date="2005-07" db="EMBL/GenBank/DDBJ databases">
        <authorList>
            <person name="Mural R.J."/>
            <person name="Li P.W."/>
            <person name="Adams M.D."/>
            <person name="Amanatides P.G."/>
            <person name="Baden-Tillson H."/>
            <person name="Barnstead M."/>
            <person name="Chin S.H."/>
            <person name="Dew I."/>
            <person name="Evans C.A."/>
            <person name="Ferriera S."/>
            <person name="Flanigan M."/>
            <person name="Fosler C."/>
            <person name="Glodek A."/>
            <person name="Gu Z."/>
            <person name="Holt R.A."/>
            <person name="Jennings D."/>
            <person name="Kraft C.L."/>
            <person name="Lu F."/>
            <person name="Nguyen T."/>
            <person name="Nusskern D.R."/>
            <person name="Pfannkoch C.M."/>
            <person name="Sitter C."/>
            <person name="Sutton G.G."/>
            <person name="Venter J.C."/>
            <person name="Wang Z."/>
            <person name="Woodage T."/>
            <person name="Zheng X.H."/>
            <person name="Zhong F."/>
        </authorList>
    </citation>
    <scope>NUCLEOTIDE SEQUENCE [LARGE SCALE GENOMIC DNA]</scope>
    <source>
        <strain>BN</strain>
        <strain evidence="2">Sprague-Dawley</strain>
    </source>
</reference>
<evidence type="ECO:0000313" key="2">
    <source>
        <dbReference type="Proteomes" id="UP000234681"/>
    </source>
</evidence>
<dbReference type="AlphaFoldDB" id="A6KE64"/>
<dbReference type="Proteomes" id="UP000234681">
    <property type="component" value="Chromosome 15"/>
</dbReference>
<protein>
    <submittedName>
        <fullName evidence="1">RCG61287</fullName>
    </submittedName>
</protein>
<dbReference type="EMBL" id="CH474040">
    <property type="protein sequence ID" value="EDL88370.1"/>
    <property type="molecule type" value="Genomic_DNA"/>
</dbReference>
<gene>
    <name evidence="1" type="ORF">rCG_61287</name>
</gene>
<evidence type="ECO:0000313" key="1">
    <source>
        <dbReference type="EMBL" id="EDL88370.1"/>
    </source>
</evidence>
<name>A6KE64_RAT</name>
<proteinExistence type="predicted"/>
<accession>A6KE64</accession>